<dbReference type="Pfam" id="PF21040">
    <property type="entry name" value="CEP104-like_TOG"/>
    <property type="match status" value="1"/>
</dbReference>
<feature type="compositionally biased region" description="Basic and acidic residues" evidence="2">
    <location>
        <begin position="868"/>
        <end position="891"/>
    </location>
</feature>
<dbReference type="Gramene" id="Pp3c20_7980V3.1">
    <property type="protein sequence ID" value="Pp3c20_7980V3.1"/>
    <property type="gene ID" value="Pp3c20_7980"/>
</dbReference>
<name>A0A2K1IUJ3_PHYPA</name>
<dbReference type="Proteomes" id="UP000006727">
    <property type="component" value="Chromosome 20"/>
</dbReference>
<gene>
    <name evidence="5" type="ORF">PHYPA_024871</name>
</gene>
<dbReference type="PaxDb" id="3218-PP1S9_330V6.1"/>
<dbReference type="PANTHER" id="PTHR13371:SF0">
    <property type="entry name" value="CENTROSOMAL PROTEIN OF 104 KDA"/>
    <property type="match status" value="1"/>
</dbReference>
<evidence type="ECO:0000256" key="2">
    <source>
        <dbReference type="SAM" id="MobiDB-lite"/>
    </source>
</evidence>
<evidence type="ECO:0000313" key="7">
    <source>
        <dbReference type="Proteomes" id="UP000006727"/>
    </source>
</evidence>
<dbReference type="PANTHER" id="PTHR13371">
    <property type="entry name" value="GLYCINE-, GLUTAMATE-, THIENYLCYCLOHEXYLPIPERIDINE-BINDING PROTEIN"/>
    <property type="match status" value="1"/>
</dbReference>
<organism evidence="5">
    <name type="scientific">Physcomitrium patens</name>
    <name type="common">Spreading-leaved earth moss</name>
    <name type="synonym">Physcomitrella patens</name>
    <dbReference type="NCBI Taxonomy" id="3218"/>
    <lineage>
        <taxon>Eukaryota</taxon>
        <taxon>Viridiplantae</taxon>
        <taxon>Streptophyta</taxon>
        <taxon>Embryophyta</taxon>
        <taxon>Bryophyta</taxon>
        <taxon>Bryophytina</taxon>
        <taxon>Bryopsida</taxon>
        <taxon>Funariidae</taxon>
        <taxon>Funariales</taxon>
        <taxon>Funariaceae</taxon>
        <taxon>Physcomitrium</taxon>
    </lineage>
</organism>
<feature type="region of interest" description="Disordered" evidence="2">
    <location>
        <begin position="868"/>
        <end position="910"/>
    </location>
</feature>
<feature type="region of interest" description="Disordered" evidence="2">
    <location>
        <begin position="345"/>
        <end position="367"/>
    </location>
</feature>
<keyword evidence="7" id="KW-1185">Reference proteome</keyword>
<sequence>MLEDQRQVMTSMQPNNCPSVSCIAPVRFCHYPQEIVLELQWPSRIINMQLLSHEFKIPTKVEVFVGLIVPYVYEAVGQMKRLGYLALDCNERSGHQARELKGVYIDSPATVVRLVFHNCHVNNFNVYNQVGLMALILTGEPLDEQQWTLLTQPGFEDLLQTPRRRGVWNSKVPEMMMQRRRSPERRGDTDSSTASRILQLQEEKNSAVLSEDYDEAKRLKGLIDRLKIIGEEIKQLENKKQLAVEDEDYDTAKTCKEEIEKLHVQELLPDRQLAQKVDVVSDCGISSEESVDEVHAAEGCSSEEAGHEDSAGTSCGDSDKKEFGTQTLHPAQNTVVKKLDKEISCRTPDLRPPPNYRPGAHGKKNEKKPGLLSVVFPWWRPKIAPKSPPEMLSQMNGKHESLLPAITSSNMLSDATRDDTYVHVLPTVSYKHGSSALLPVLAVPMCHSKGAHPSFTQLNNPSTVISMALNNYPSKQPLLAQPPLPPSGKHPRAFLKALSTFYNHNGEPANNTSLGSAPLYQNPASPFSTSTFKNMLTPMMQASLCKQAINPVKDENGEHKAPNLCEIPNAYVDNQQSSEIQGRVIGSLEDHSRVQSYGQQNLNVCFGALVKEYNDSRNMAEQMSKLQQKNQQVLNTRFGALVREFNEAKKIVANGKKQNHVDNSDQQIVKKLNHGGEMNNECEGGQIYSSKNNHFYHGNCEEIDEQMPTAFVNGNRQLPIPLNSKDMLRRQISVYDQVQDFQNDNQVSKIYSNFRNEIKCVKNEEHISSMQRKNCDQEKTFEVDDYVMESQDNEPEEMSQNNERMFRIQTSDPNQIDSFQSVEQMPQVGGDLNDETQSLQSNDDEKLNMIGDLGGLNDLITSTLEEPTDQKKSVVLSKMEKNHQKKVKLDAYDDEQNSKNGSQQKKTLQIKNQNTYQQLLKDQEDEVLFEAKKKLIKFQKDENKQEKNDTSINLQTKKYTTRKQNQGDQVLSPKKPHMTIGERIAQAAKQALDDLVPEPLNESQLSESAPLLKMIDMYYVQCFYSKEWKLRDKAFQYMIQKIKNEQINGDSLDVFR</sequence>
<keyword evidence="1" id="KW-0175">Coiled coil</keyword>
<dbReference type="Pfam" id="PF21038">
    <property type="entry name" value="CEP104_N"/>
    <property type="match status" value="1"/>
</dbReference>
<evidence type="ECO:0000259" key="3">
    <source>
        <dbReference type="Pfam" id="PF02151"/>
    </source>
</evidence>
<dbReference type="EnsemblPlants" id="Pp3c20_7980V3.1">
    <property type="protein sequence ID" value="Pp3c20_7980V3.1"/>
    <property type="gene ID" value="Pp3c20_7980"/>
</dbReference>
<reference evidence="6" key="3">
    <citation type="submission" date="2020-12" db="UniProtKB">
        <authorList>
            <consortium name="EnsemblPlants"/>
        </authorList>
    </citation>
    <scope>IDENTIFICATION</scope>
</reference>
<reference evidence="5 7" key="1">
    <citation type="journal article" date="2008" name="Science">
        <title>The Physcomitrella genome reveals evolutionary insights into the conquest of land by plants.</title>
        <authorList>
            <person name="Rensing S."/>
            <person name="Lang D."/>
            <person name="Zimmer A."/>
            <person name="Terry A."/>
            <person name="Salamov A."/>
            <person name="Shapiro H."/>
            <person name="Nishiyama T."/>
            <person name="Perroud P.-F."/>
            <person name="Lindquist E."/>
            <person name="Kamisugi Y."/>
            <person name="Tanahashi T."/>
            <person name="Sakakibara K."/>
            <person name="Fujita T."/>
            <person name="Oishi K."/>
            <person name="Shin-I T."/>
            <person name="Kuroki Y."/>
            <person name="Toyoda A."/>
            <person name="Suzuki Y."/>
            <person name="Hashimoto A."/>
            <person name="Yamaguchi K."/>
            <person name="Sugano A."/>
            <person name="Kohara Y."/>
            <person name="Fujiyama A."/>
            <person name="Anterola A."/>
            <person name="Aoki S."/>
            <person name="Ashton N."/>
            <person name="Barbazuk W.B."/>
            <person name="Barker E."/>
            <person name="Bennetzen J."/>
            <person name="Bezanilla M."/>
            <person name="Blankenship R."/>
            <person name="Cho S.H."/>
            <person name="Dutcher S."/>
            <person name="Estelle M."/>
            <person name="Fawcett J.A."/>
            <person name="Gundlach H."/>
            <person name="Hanada K."/>
            <person name="Heyl A."/>
            <person name="Hicks K.A."/>
            <person name="Hugh J."/>
            <person name="Lohr M."/>
            <person name="Mayer K."/>
            <person name="Melkozernov A."/>
            <person name="Murata T."/>
            <person name="Nelson D."/>
            <person name="Pils B."/>
            <person name="Prigge M."/>
            <person name="Reiss B."/>
            <person name="Renner T."/>
            <person name="Rombauts S."/>
            <person name="Rushton P."/>
            <person name="Sanderfoot A."/>
            <person name="Schween G."/>
            <person name="Shiu S.-H."/>
            <person name="Stueber K."/>
            <person name="Theodoulou F.L."/>
            <person name="Tu H."/>
            <person name="Van de Peer Y."/>
            <person name="Verrier P.J."/>
            <person name="Waters E."/>
            <person name="Wood A."/>
            <person name="Yang L."/>
            <person name="Cove D."/>
            <person name="Cuming A."/>
            <person name="Hasebe M."/>
            <person name="Lucas S."/>
            <person name="Mishler D.B."/>
            <person name="Reski R."/>
            <person name="Grigoriev I."/>
            <person name="Quatrano R.S."/>
            <person name="Boore J.L."/>
        </authorList>
    </citation>
    <scope>NUCLEOTIDE SEQUENCE [LARGE SCALE GENOMIC DNA]</scope>
    <source>
        <strain evidence="6 7">cv. Gransden 2004</strain>
    </source>
</reference>
<feature type="domain" description="UVR" evidence="3">
    <location>
        <begin position="231"/>
        <end position="263"/>
    </location>
</feature>
<feature type="compositionally biased region" description="Polar residues" evidence="2">
    <location>
        <begin position="898"/>
        <end position="910"/>
    </location>
</feature>
<feature type="domain" description="Centrosomal protein CEP104 N-terminal" evidence="4">
    <location>
        <begin position="27"/>
        <end position="138"/>
    </location>
</feature>
<evidence type="ECO:0000313" key="6">
    <source>
        <dbReference type="EnsemblPlants" id="Pp3c20_7980V3.1"/>
    </source>
</evidence>
<reference evidence="5 7" key="2">
    <citation type="journal article" date="2018" name="Plant J.">
        <title>The Physcomitrella patens chromosome-scale assembly reveals moss genome structure and evolution.</title>
        <authorList>
            <person name="Lang D."/>
            <person name="Ullrich K.K."/>
            <person name="Murat F."/>
            <person name="Fuchs J."/>
            <person name="Jenkins J."/>
            <person name="Haas F.B."/>
            <person name="Piednoel M."/>
            <person name="Gundlach H."/>
            <person name="Van Bel M."/>
            <person name="Meyberg R."/>
            <person name="Vives C."/>
            <person name="Morata J."/>
            <person name="Symeonidi A."/>
            <person name="Hiss M."/>
            <person name="Muchero W."/>
            <person name="Kamisugi Y."/>
            <person name="Saleh O."/>
            <person name="Blanc G."/>
            <person name="Decker E.L."/>
            <person name="van Gessel N."/>
            <person name="Grimwood J."/>
            <person name="Hayes R.D."/>
            <person name="Graham S.W."/>
            <person name="Gunter L.E."/>
            <person name="McDaniel S.F."/>
            <person name="Hoernstein S.N.W."/>
            <person name="Larsson A."/>
            <person name="Li F.W."/>
            <person name="Perroud P.F."/>
            <person name="Phillips J."/>
            <person name="Ranjan P."/>
            <person name="Rokshar D.S."/>
            <person name="Rothfels C.J."/>
            <person name="Schneider L."/>
            <person name="Shu S."/>
            <person name="Stevenson D.W."/>
            <person name="Thummler F."/>
            <person name="Tillich M."/>
            <person name="Villarreal Aguilar J.C."/>
            <person name="Widiez T."/>
            <person name="Wong G.K."/>
            <person name="Wymore A."/>
            <person name="Zhang Y."/>
            <person name="Zimmer A.D."/>
            <person name="Quatrano R.S."/>
            <person name="Mayer K.F.X."/>
            <person name="Goodstein D."/>
            <person name="Casacuberta J.M."/>
            <person name="Vandepoele K."/>
            <person name="Reski R."/>
            <person name="Cuming A.C."/>
            <person name="Tuskan G.A."/>
            <person name="Maumus F."/>
            <person name="Salse J."/>
            <person name="Schmutz J."/>
            <person name="Rensing S.A."/>
        </authorList>
    </citation>
    <scope>NUCLEOTIDE SEQUENCE [LARGE SCALE GENOMIC DNA]</scope>
    <source>
        <strain evidence="6 7">cv. Gransden 2004</strain>
    </source>
</reference>
<evidence type="ECO:0000313" key="5">
    <source>
        <dbReference type="EMBL" id="PNR32928.1"/>
    </source>
</evidence>
<dbReference type="AlphaFoldDB" id="A0A2K1IUJ3"/>
<feature type="region of interest" description="Disordered" evidence="2">
    <location>
        <begin position="288"/>
        <end position="324"/>
    </location>
</feature>
<dbReference type="InterPro" id="IPR052607">
    <property type="entry name" value="CEP104-like"/>
</dbReference>
<dbReference type="InParanoid" id="A0A2K1IUJ3"/>
<dbReference type="GO" id="GO:0005929">
    <property type="term" value="C:cilium"/>
    <property type="evidence" value="ECO:0000318"/>
    <property type="project" value="GO_Central"/>
</dbReference>
<proteinExistence type="predicted"/>
<feature type="coiled-coil region" evidence="1">
    <location>
        <begin position="219"/>
        <end position="246"/>
    </location>
</feature>
<dbReference type="InterPro" id="IPR001943">
    <property type="entry name" value="UVR_dom"/>
</dbReference>
<protein>
    <submittedName>
        <fullName evidence="5 6">Uncharacterized protein</fullName>
    </submittedName>
</protein>
<dbReference type="InterPro" id="IPR048739">
    <property type="entry name" value="CEP104_N"/>
</dbReference>
<accession>A0A2K1IUJ3</accession>
<dbReference type="Pfam" id="PF02151">
    <property type="entry name" value="UVR"/>
    <property type="match status" value="1"/>
</dbReference>
<evidence type="ECO:0000259" key="4">
    <source>
        <dbReference type="Pfam" id="PF21038"/>
    </source>
</evidence>
<evidence type="ECO:0000256" key="1">
    <source>
        <dbReference type="SAM" id="Coils"/>
    </source>
</evidence>
<dbReference type="EMBL" id="ABEU02000020">
    <property type="protein sequence ID" value="PNR32928.1"/>
    <property type="molecule type" value="Genomic_DNA"/>
</dbReference>